<protein>
    <recommendedName>
        <fullName evidence="2">Transposase IS701-like DDE domain-containing protein</fullName>
    </recommendedName>
</protein>
<sequence length="201" mass="22296">MDKFLKNCLSSASDDNYLPKNDASTQFLYLNNRIFSDFFQNENCCNKPINIGHCYSILSILPEKETGNAAPWSIPISGERVSLDKSGVEVGGGQISSLMCDSSLTWDEKLCILVADSAYSQRSFLFEQSKVQNIMLKIVIVEPETFRLLGIKGAISQSPDIEVTGDATSGKLGFQLIEQTNPDVVLSRTSRKNQTMLRKVK</sequence>
<dbReference type="Gene3D" id="3.40.50.2300">
    <property type="match status" value="1"/>
</dbReference>
<gene>
    <name evidence="1" type="ORF">Nfla_5403</name>
</gene>
<accession>E7DPX6</accession>
<organism evidence="1">
    <name type="scientific">Nostoc flagelliforme str. Sunitezuoqi</name>
    <dbReference type="NCBI Taxonomy" id="676037"/>
    <lineage>
        <taxon>Bacteria</taxon>
        <taxon>Bacillati</taxon>
        <taxon>Cyanobacteriota</taxon>
        <taxon>Cyanophyceae</taxon>
        <taxon>Nostocales</taxon>
        <taxon>Nostocaceae</taxon>
        <taxon>Nostoc</taxon>
    </lineage>
</organism>
<name>E7DPX6_9NOSO</name>
<reference evidence="1" key="1">
    <citation type="journal article" date="2011" name="Acta Physiol. Plant.">
        <title>An investigation on the genetic background of Nostoc flagelliforme by similarity analysis of its partial genomic DNA and phylogenetic comparison of deduced related species.</title>
        <authorList>
            <person name="Gao X."/>
            <person name="Liu K."/>
            <person name="Qiu B.S."/>
        </authorList>
    </citation>
    <scope>NUCLEOTIDE SEQUENCE</scope>
    <source>
        <strain evidence="1">Sunitezuoqi</strain>
    </source>
</reference>
<proteinExistence type="predicted"/>
<evidence type="ECO:0008006" key="2">
    <source>
        <dbReference type="Google" id="ProtNLM"/>
    </source>
</evidence>
<dbReference type="AlphaFoldDB" id="E7DPX6"/>
<dbReference type="EMBL" id="HQ291126">
    <property type="protein sequence ID" value="ADO19134.1"/>
    <property type="molecule type" value="Genomic_DNA"/>
</dbReference>
<evidence type="ECO:0000313" key="1">
    <source>
        <dbReference type="EMBL" id="ADO19134.1"/>
    </source>
</evidence>